<proteinExistence type="predicted"/>
<dbReference type="Proteomes" id="UP000757461">
    <property type="component" value="Unassembled WGS sequence"/>
</dbReference>
<dbReference type="InterPro" id="IPR010559">
    <property type="entry name" value="Sig_transdc_His_kin_internal"/>
</dbReference>
<keyword evidence="1" id="KW-0812">Transmembrane</keyword>
<evidence type="ECO:0000313" key="4">
    <source>
        <dbReference type="Proteomes" id="UP000757461"/>
    </source>
</evidence>
<dbReference type="Pfam" id="PF06580">
    <property type="entry name" value="His_kinase"/>
    <property type="match status" value="1"/>
</dbReference>
<protein>
    <submittedName>
        <fullName evidence="3">Histidine kinase</fullName>
    </submittedName>
</protein>
<gene>
    <name evidence="3" type="ORF">HXN33_05760</name>
</gene>
<feature type="transmembrane region" description="Helical" evidence="1">
    <location>
        <begin position="52"/>
        <end position="75"/>
    </location>
</feature>
<sequence>MKLAENIKKHCFNHLNLSIFGAQIAIYAMFVAIWAMVTILLEHDTNIAIDSIRVNATVLFLLLVEFMVNFYLLVPKLYLHHDKLKKGFFWGINLIIVLLWNCYIISHHKEYSLGTSLGLEFYQSGVIWLLLNYAMIVAAILMHYYINRSRHLRYIREQKQRTTEAELAWLRNQLNPHFLFNTLNNISSLTQIAPQRAQNAIGDLSEILRYALYETEVEEVLLADEVKFIQNYIKLMALRCNPNVEIKTLFDIRNSQRRIAPLLFLTPIENAFRCGISTERPSFIHISLTDSEGKIVFLCDNSNYLKKQNDQDGVGVELENMHHRLELVYQNRYRIEQKTDKEWNHLKIVIEQ</sequence>
<organism evidence="3 4">
    <name type="scientific">Prevotella histicola</name>
    <dbReference type="NCBI Taxonomy" id="470565"/>
    <lineage>
        <taxon>Bacteria</taxon>
        <taxon>Pseudomonadati</taxon>
        <taxon>Bacteroidota</taxon>
        <taxon>Bacteroidia</taxon>
        <taxon>Bacteroidales</taxon>
        <taxon>Prevotellaceae</taxon>
        <taxon>Prevotella</taxon>
    </lineage>
</organism>
<accession>A0A930HZ32</accession>
<keyword evidence="1" id="KW-0472">Membrane</keyword>
<comment type="caution">
    <text evidence="3">The sequence shown here is derived from an EMBL/GenBank/DDBJ whole genome shotgun (WGS) entry which is preliminary data.</text>
</comment>
<evidence type="ECO:0000313" key="3">
    <source>
        <dbReference type="EMBL" id="MBF1415070.1"/>
    </source>
</evidence>
<dbReference type="GO" id="GO:0016020">
    <property type="term" value="C:membrane"/>
    <property type="evidence" value="ECO:0007669"/>
    <property type="project" value="InterPro"/>
</dbReference>
<dbReference type="PANTHER" id="PTHR34220:SF7">
    <property type="entry name" value="SENSOR HISTIDINE KINASE YPDA"/>
    <property type="match status" value="1"/>
</dbReference>
<dbReference type="AlphaFoldDB" id="A0A930HZ32"/>
<keyword evidence="3" id="KW-0808">Transferase</keyword>
<feature type="transmembrane region" description="Helical" evidence="1">
    <location>
        <begin position="126"/>
        <end position="146"/>
    </location>
</feature>
<reference evidence="3" key="1">
    <citation type="submission" date="2020-04" db="EMBL/GenBank/DDBJ databases">
        <title>Deep metagenomics examines the oral microbiome during advanced dental caries in children, revealing novel taxa and co-occurrences with host molecules.</title>
        <authorList>
            <person name="Baker J.L."/>
            <person name="Morton J.T."/>
            <person name="Dinis M."/>
            <person name="Alvarez R."/>
            <person name="Tran N.C."/>
            <person name="Knight R."/>
            <person name="Edlund A."/>
        </authorList>
    </citation>
    <scope>NUCLEOTIDE SEQUENCE</scope>
    <source>
        <strain evidence="3">JCVI_25_bin.9</strain>
    </source>
</reference>
<feature type="transmembrane region" description="Helical" evidence="1">
    <location>
        <begin position="87"/>
        <end position="106"/>
    </location>
</feature>
<dbReference type="RefSeq" id="WP_036870218.1">
    <property type="nucleotide sequence ID" value="NZ_CAUOMI010000028.1"/>
</dbReference>
<keyword evidence="3" id="KW-0418">Kinase</keyword>
<feature type="transmembrane region" description="Helical" evidence="1">
    <location>
        <begin position="20"/>
        <end position="40"/>
    </location>
</feature>
<dbReference type="InterPro" id="IPR050640">
    <property type="entry name" value="Bact_2-comp_sensor_kinase"/>
</dbReference>
<evidence type="ECO:0000259" key="2">
    <source>
        <dbReference type="Pfam" id="PF06580"/>
    </source>
</evidence>
<keyword evidence="1" id="KW-1133">Transmembrane helix</keyword>
<dbReference type="GO" id="GO:0000155">
    <property type="term" value="F:phosphorelay sensor kinase activity"/>
    <property type="evidence" value="ECO:0007669"/>
    <property type="project" value="InterPro"/>
</dbReference>
<dbReference type="PANTHER" id="PTHR34220">
    <property type="entry name" value="SENSOR HISTIDINE KINASE YPDA"/>
    <property type="match status" value="1"/>
</dbReference>
<name>A0A930HZ32_9BACT</name>
<dbReference type="EMBL" id="JABZSQ010000088">
    <property type="protein sequence ID" value="MBF1415070.1"/>
    <property type="molecule type" value="Genomic_DNA"/>
</dbReference>
<evidence type="ECO:0000256" key="1">
    <source>
        <dbReference type="SAM" id="Phobius"/>
    </source>
</evidence>
<feature type="domain" description="Signal transduction histidine kinase internal region" evidence="2">
    <location>
        <begin position="165"/>
        <end position="241"/>
    </location>
</feature>